<sequence>MPYADLPVEIILNIASFFDLDFDVQPDNWGPSTYHADVKSLSNWIQTSKWHASVLTPVLYDSAFGFTVEQSTANTAPALDESAFGFTVEQSTANTAPALDESASGFTPMQNTADTALVSFRSRAMLKNSRRIWAVGQVWESKQITDYFLSRTDKWFPCAGYDPERLSILAAMVHAKDHGLLKILLSQEDIRKTQLEPSDLAQYTPLRVAIEIIDKRAVQLLLGARASLTHRDHLGYSALHHAAIVDASRRWQEYRCETVEILEILLAAGADVWATANGSHTPLPIHCALKSFDLQRAERLLEVMLATADQASKGNWKYSILLFALGKVNSNVTGLVQTLLKNGADIFTSTCERDTALGLIGHWRPYFDDGWGLSEVKAQGRELATRLFQTNPRIWPKGHINRQLWKHVQEGPVLKCHLILFDLLLKSGGSALTAVGNDGNTPLHYLCDPSFMSGLDSYNYKGRFKNTLRMIALLLDNGASISAQNSKGQTPLFLAARSPWPQFLALLLRKRPMDPAVNTAETRGETPLRVVVGRGNTELVKLLIDNGADLNAIDNRGSSVVHIAATAKSKILHWLIQAGCDLSPIHSSDGSALHIAITYGFIRGVRALLDAGCSPFVTNSDGRTALRLAAACGKFSILHELVRREGRKLVEADDQGSGSLVCALLGVNWETWAGCSKNSAKKAARLLVANGAAVHDQCPTCAVGRKHCRLSS</sequence>
<dbReference type="InterPro" id="IPR036770">
    <property type="entry name" value="Ankyrin_rpt-contain_sf"/>
</dbReference>
<dbReference type="PANTHER" id="PTHR24198">
    <property type="entry name" value="ANKYRIN REPEAT AND PROTEIN KINASE DOMAIN-CONTAINING PROTEIN"/>
    <property type="match status" value="1"/>
</dbReference>
<dbReference type="SUPFAM" id="SSF48403">
    <property type="entry name" value="Ankyrin repeat"/>
    <property type="match status" value="2"/>
</dbReference>
<name>A0A3D8S5H9_9EURO</name>
<keyword evidence="2 3" id="KW-0040">ANK repeat</keyword>
<dbReference type="PANTHER" id="PTHR24198:SF165">
    <property type="entry name" value="ANKYRIN REPEAT-CONTAINING PROTEIN-RELATED"/>
    <property type="match status" value="1"/>
</dbReference>
<evidence type="ECO:0000256" key="2">
    <source>
        <dbReference type="ARBA" id="ARBA00023043"/>
    </source>
</evidence>
<keyword evidence="5" id="KW-1185">Reference proteome</keyword>
<dbReference type="RefSeq" id="XP_026604559.1">
    <property type="nucleotide sequence ID" value="XM_026747079.1"/>
</dbReference>
<dbReference type="EMBL" id="PVWQ01000005">
    <property type="protein sequence ID" value="RDW81506.1"/>
    <property type="molecule type" value="Genomic_DNA"/>
</dbReference>
<dbReference type="GeneID" id="38115433"/>
<dbReference type="Gene3D" id="1.25.40.20">
    <property type="entry name" value="Ankyrin repeat-containing domain"/>
    <property type="match status" value="3"/>
</dbReference>
<proteinExistence type="predicted"/>
<accession>A0A3D8S5H9</accession>
<dbReference type="Proteomes" id="UP000256690">
    <property type="component" value="Unassembled WGS sequence"/>
</dbReference>
<evidence type="ECO:0000256" key="3">
    <source>
        <dbReference type="PROSITE-ProRule" id="PRU00023"/>
    </source>
</evidence>
<dbReference type="AlphaFoldDB" id="A0A3D8S5H9"/>
<reference evidence="4 5" key="1">
    <citation type="journal article" date="2018" name="IMA Fungus">
        <title>IMA Genome-F 9: Draft genome sequence of Annulohypoxylon stygium, Aspergillus mulundensis, Berkeleyomyces basicola (syn. Thielaviopsis basicola), Ceratocystis smalleyi, two Cercospora beticola strains, Coleophoma cylindrospora, Fusarium fracticaudum, Phialophora cf. hyalina, and Morchella septimelata.</title>
        <authorList>
            <person name="Wingfield B.D."/>
            <person name="Bills G.F."/>
            <person name="Dong Y."/>
            <person name="Huang W."/>
            <person name="Nel W.J."/>
            <person name="Swalarsk-Parry B.S."/>
            <person name="Vaghefi N."/>
            <person name="Wilken P.M."/>
            <person name="An Z."/>
            <person name="de Beer Z.W."/>
            <person name="De Vos L."/>
            <person name="Chen L."/>
            <person name="Duong T.A."/>
            <person name="Gao Y."/>
            <person name="Hammerbacher A."/>
            <person name="Kikkert J.R."/>
            <person name="Li Y."/>
            <person name="Li H."/>
            <person name="Li K."/>
            <person name="Li Q."/>
            <person name="Liu X."/>
            <person name="Ma X."/>
            <person name="Naidoo K."/>
            <person name="Pethybridge S.J."/>
            <person name="Sun J."/>
            <person name="Steenkamp E.T."/>
            <person name="van der Nest M.A."/>
            <person name="van Wyk S."/>
            <person name="Wingfield M.J."/>
            <person name="Xiong C."/>
            <person name="Yue Q."/>
            <person name="Zhang X."/>
        </authorList>
    </citation>
    <scope>NUCLEOTIDE SEQUENCE [LARGE SCALE GENOMIC DNA]</scope>
    <source>
        <strain evidence="4 5">DSM 5745</strain>
    </source>
</reference>
<protein>
    <submittedName>
        <fullName evidence="4">Uncharacterized protein</fullName>
    </submittedName>
</protein>
<comment type="caution">
    <text evidence="4">The sequence shown here is derived from an EMBL/GenBank/DDBJ whole genome shotgun (WGS) entry which is preliminary data.</text>
</comment>
<dbReference type="GO" id="GO:0005737">
    <property type="term" value="C:cytoplasm"/>
    <property type="evidence" value="ECO:0007669"/>
    <property type="project" value="TreeGrafter"/>
</dbReference>
<dbReference type="PROSITE" id="PS50088">
    <property type="entry name" value="ANK_REPEAT"/>
    <property type="match status" value="1"/>
</dbReference>
<dbReference type="PROSITE" id="PS50297">
    <property type="entry name" value="ANK_REP_REGION"/>
    <property type="match status" value="1"/>
</dbReference>
<evidence type="ECO:0000256" key="1">
    <source>
        <dbReference type="ARBA" id="ARBA00022737"/>
    </source>
</evidence>
<evidence type="ECO:0000313" key="4">
    <source>
        <dbReference type="EMBL" id="RDW81506.1"/>
    </source>
</evidence>
<dbReference type="STRING" id="1810919.A0A3D8S5H9"/>
<evidence type="ECO:0000313" key="5">
    <source>
        <dbReference type="Proteomes" id="UP000256690"/>
    </source>
</evidence>
<dbReference type="Pfam" id="PF12796">
    <property type="entry name" value="Ank_2"/>
    <property type="match status" value="2"/>
</dbReference>
<feature type="repeat" description="ANK" evidence="3">
    <location>
        <begin position="523"/>
        <end position="555"/>
    </location>
</feature>
<dbReference type="OrthoDB" id="341259at2759"/>
<organism evidence="4 5">
    <name type="scientific">Aspergillus mulundensis</name>
    <dbReference type="NCBI Taxonomy" id="1810919"/>
    <lineage>
        <taxon>Eukaryota</taxon>
        <taxon>Fungi</taxon>
        <taxon>Dikarya</taxon>
        <taxon>Ascomycota</taxon>
        <taxon>Pezizomycotina</taxon>
        <taxon>Eurotiomycetes</taxon>
        <taxon>Eurotiomycetidae</taxon>
        <taxon>Eurotiales</taxon>
        <taxon>Aspergillaceae</taxon>
        <taxon>Aspergillus</taxon>
        <taxon>Aspergillus subgen. Nidulantes</taxon>
    </lineage>
</organism>
<keyword evidence="1" id="KW-0677">Repeat</keyword>
<gene>
    <name evidence="4" type="ORF">DSM5745_05063</name>
</gene>
<dbReference type="InterPro" id="IPR002110">
    <property type="entry name" value="Ankyrin_rpt"/>
</dbReference>
<dbReference type="SMART" id="SM00248">
    <property type="entry name" value="ANK"/>
    <property type="match status" value="9"/>
</dbReference>